<reference evidence="3 4" key="1">
    <citation type="submission" date="2019-09" db="EMBL/GenBank/DDBJ databases">
        <title>Ecophysiology of the spiral-shaped methanotroph Methylospira mobilis as revealed by the complete genome sequence.</title>
        <authorList>
            <person name="Oshkin I.Y."/>
            <person name="Dedysh S.N."/>
            <person name="Miroshnikov K."/>
            <person name="Danilova O.V."/>
            <person name="Hakobyan A."/>
            <person name="Liesack W."/>
        </authorList>
    </citation>
    <scope>NUCLEOTIDE SEQUENCE [LARGE SCALE GENOMIC DNA]</scope>
    <source>
        <strain evidence="3 4">Shm1</strain>
    </source>
</reference>
<dbReference type="SUPFAM" id="SSF50475">
    <property type="entry name" value="FMN-binding split barrel"/>
    <property type="match status" value="1"/>
</dbReference>
<accession>A0A5Q0BK20</accession>
<keyword evidence="4" id="KW-1185">Reference proteome</keyword>
<dbReference type="Gene3D" id="1.20.58.290">
    <property type="entry name" value="Hypothetical membrane protein ta0354_69_121"/>
    <property type="match status" value="1"/>
</dbReference>
<dbReference type="Pfam" id="PF04289">
    <property type="entry name" value="DUF447_N"/>
    <property type="match status" value="1"/>
</dbReference>
<evidence type="ECO:0000313" key="4">
    <source>
        <dbReference type="Proteomes" id="UP000325755"/>
    </source>
</evidence>
<protein>
    <submittedName>
        <fullName evidence="3">DUF447 family protein</fullName>
    </submittedName>
</protein>
<dbReference type="InterPro" id="IPR007386">
    <property type="entry name" value="DUF447_N"/>
</dbReference>
<dbReference type="InterPro" id="IPR049288">
    <property type="entry name" value="DUF447_C"/>
</dbReference>
<dbReference type="OrthoDB" id="2112021at2"/>
<gene>
    <name evidence="3" type="ORF">F6R98_17670</name>
</gene>
<dbReference type="Gene3D" id="2.30.110.10">
    <property type="entry name" value="Electron Transport, Fmn-binding Protein, Chain A"/>
    <property type="match status" value="1"/>
</dbReference>
<dbReference type="AlphaFoldDB" id="A0A5Q0BK20"/>
<sequence>MIQETIVTSLSTDGQCHIAPMGVHVENDFLIILPFRPSLTLENITHSGCAVLSHSDDVRVFAGCLTGRRSWPLVAAERIAGMRLRDALSHQELELVRMEDNAVRPRLICRVVHTATHASFTGFNRAQFSVLELAILVSRLDRLPKEKLESDLAYLRIGFEKTAGEREREAWEWLMEPIDSRRRKTEGDGL</sequence>
<dbReference type="RefSeq" id="WP_153250203.1">
    <property type="nucleotide sequence ID" value="NZ_CP044205.1"/>
</dbReference>
<evidence type="ECO:0000313" key="3">
    <source>
        <dbReference type="EMBL" id="QFY44235.1"/>
    </source>
</evidence>
<dbReference type="EMBL" id="CP044205">
    <property type="protein sequence ID" value="QFY44235.1"/>
    <property type="molecule type" value="Genomic_DNA"/>
</dbReference>
<feature type="domain" description="DUF447" evidence="1">
    <location>
        <begin position="4"/>
        <end position="117"/>
    </location>
</feature>
<proteinExistence type="predicted"/>
<name>A0A5Q0BK20_9GAMM</name>
<dbReference type="InParanoid" id="A0A5Q0BK20"/>
<evidence type="ECO:0000259" key="2">
    <source>
        <dbReference type="Pfam" id="PF20766"/>
    </source>
</evidence>
<dbReference type="InterPro" id="IPR012349">
    <property type="entry name" value="Split_barrel_FMN-bd"/>
</dbReference>
<dbReference type="KEGG" id="mmob:F6R98_17670"/>
<organism evidence="3 4">
    <name type="scientific">Candidatus Methylospira mobilis</name>
    <dbReference type="NCBI Taxonomy" id="1808979"/>
    <lineage>
        <taxon>Bacteria</taxon>
        <taxon>Pseudomonadati</taxon>
        <taxon>Pseudomonadota</taxon>
        <taxon>Gammaproteobacteria</taxon>
        <taxon>Methylococcales</taxon>
        <taxon>Methylococcaceae</taxon>
        <taxon>Candidatus Methylospira</taxon>
    </lineage>
</organism>
<dbReference type="Pfam" id="PF20766">
    <property type="entry name" value="DUF447_C"/>
    <property type="match status" value="1"/>
</dbReference>
<evidence type="ECO:0000259" key="1">
    <source>
        <dbReference type="Pfam" id="PF04289"/>
    </source>
</evidence>
<dbReference type="Proteomes" id="UP000325755">
    <property type="component" value="Chromosome"/>
</dbReference>
<feature type="domain" description="DUF447" evidence="2">
    <location>
        <begin position="124"/>
        <end position="176"/>
    </location>
</feature>